<reference evidence="3" key="1">
    <citation type="submission" date="2022-11" db="EMBL/GenBank/DDBJ databases">
        <title>Chitin-degrading and fungicidal potential of chitinolytic bacterial strains from marine environment of the Pacific Ocean regions.</title>
        <authorList>
            <person name="Pentekhina I."/>
            <person name="Nedashkovskaya O."/>
            <person name="Seitkalieva A."/>
            <person name="Podvolotskaya A."/>
            <person name="Tekutyeva L."/>
            <person name="Balabanova L."/>
        </authorList>
    </citation>
    <scope>NUCLEOTIDE SEQUENCE</scope>
    <source>
        <strain evidence="3">KMM 6838</strain>
    </source>
</reference>
<gene>
    <name evidence="3" type="ORF">OQJ68_11795</name>
</gene>
<feature type="domain" description="FecR protein" evidence="1">
    <location>
        <begin position="121"/>
        <end position="212"/>
    </location>
</feature>
<dbReference type="GO" id="GO:0016989">
    <property type="term" value="F:sigma factor antagonist activity"/>
    <property type="evidence" value="ECO:0007669"/>
    <property type="project" value="TreeGrafter"/>
</dbReference>
<dbReference type="Pfam" id="PF04773">
    <property type="entry name" value="FecR"/>
    <property type="match status" value="1"/>
</dbReference>
<organism evidence="3 4">
    <name type="scientific">Microbulbifer thermotolerans</name>
    <dbReference type="NCBI Taxonomy" id="252514"/>
    <lineage>
        <taxon>Bacteria</taxon>
        <taxon>Pseudomonadati</taxon>
        <taxon>Pseudomonadota</taxon>
        <taxon>Gammaproteobacteria</taxon>
        <taxon>Cellvibrionales</taxon>
        <taxon>Microbulbiferaceae</taxon>
        <taxon>Microbulbifer</taxon>
    </lineage>
</organism>
<comment type="caution">
    <text evidence="3">The sequence shown here is derived from an EMBL/GenBank/DDBJ whole genome shotgun (WGS) entry which is preliminary data.</text>
</comment>
<dbReference type="Gene3D" id="2.60.120.1440">
    <property type="match status" value="1"/>
</dbReference>
<evidence type="ECO:0000313" key="3">
    <source>
        <dbReference type="EMBL" id="MCX2802470.1"/>
    </source>
</evidence>
<proteinExistence type="predicted"/>
<evidence type="ECO:0000259" key="2">
    <source>
        <dbReference type="Pfam" id="PF16220"/>
    </source>
</evidence>
<dbReference type="Proteomes" id="UP001209730">
    <property type="component" value="Unassembled WGS sequence"/>
</dbReference>
<sequence>MAQGRSQKKVDDRAREWFMLRQERPLTPQEEAEFAQWMEAPAHRRSYRQLEAICRGLIAIAATEEGARLRAQEDRGPRWQARLGNLLRTALTPAPAFALALVLVTTAGLLLSHRDTAPLETYHTEIAQTRILSLADGSQVTLGADSQIEVTFSEQRRDVALLKGQAFFSVAADKARPFYVKADTATIRVVGTRFDVHRAAGGVKVSVEEGTVDVTPGAHTSQAVDNNSTVRLLAGQQIAISAQGDGSVQQIPADTLASWRNGKLIYRDARLAEVVADANRYREGKIILGAPHLADLRVTTAFSVDQVETMIDMLEESLPVNVYREADNRIVIWPRAIGH</sequence>
<dbReference type="Pfam" id="PF16220">
    <property type="entry name" value="DUF4880"/>
    <property type="match status" value="1"/>
</dbReference>
<dbReference type="PIRSF" id="PIRSF018266">
    <property type="entry name" value="FecR"/>
    <property type="match status" value="1"/>
</dbReference>
<evidence type="ECO:0000259" key="1">
    <source>
        <dbReference type="Pfam" id="PF04773"/>
    </source>
</evidence>
<dbReference type="InterPro" id="IPR012373">
    <property type="entry name" value="Ferrdict_sens_TM"/>
</dbReference>
<dbReference type="InterPro" id="IPR006860">
    <property type="entry name" value="FecR"/>
</dbReference>
<evidence type="ECO:0000313" key="4">
    <source>
        <dbReference type="Proteomes" id="UP001209730"/>
    </source>
</evidence>
<name>A0AB35HYW8_MICTH</name>
<protein>
    <submittedName>
        <fullName evidence="3">FecR family protein</fullName>
    </submittedName>
</protein>
<feature type="domain" description="FecR N-terminal" evidence="2">
    <location>
        <begin position="12"/>
        <end position="52"/>
    </location>
</feature>
<dbReference type="EMBL" id="JAPHQB010000019">
    <property type="protein sequence ID" value="MCX2802470.1"/>
    <property type="molecule type" value="Genomic_DNA"/>
</dbReference>
<dbReference type="AlphaFoldDB" id="A0AB35HYW8"/>
<dbReference type="RefSeq" id="WP_074902083.1">
    <property type="nucleotide sequence ID" value="NZ_CP130317.1"/>
</dbReference>
<dbReference type="Gene3D" id="3.55.50.30">
    <property type="match status" value="1"/>
</dbReference>
<accession>A0AB35HYW8</accession>
<dbReference type="PANTHER" id="PTHR30273">
    <property type="entry name" value="PERIPLASMIC SIGNAL SENSOR AND SIGMA FACTOR ACTIVATOR FECR-RELATED"/>
    <property type="match status" value="1"/>
</dbReference>
<dbReference type="InterPro" id="IPR032623">
    <property type="entry name" value="FecR_N"/>
</dbReference>
<dbReference type="PANTHER" id="PTHR30273:SF2">
    <property type="entry name" value="PROTEIN FECR"/>
    <property type="match status" value="1"/>
</dbReference>